<gene>
    <name evidence="7" type="ORF">EDC61_10831</name>
</gene>
<feature type="transmembrane region" description="Helical" evidence="6">
    <location>
        <begin position="47"/>
        <end position="68"/>
    </location>
</feature>
<dbReference type="GO" id="GO:0016020">
    <property type="term" value="C:membrane"/>
    <property type="evidence" value="ECO:0007669"/>
    <property type="project" value="UniProtKB-SubCell"/>
</dbReference>
<comment type="similarity">
    <text evidence="2">Belongs to the TerC family.</text>
</comment>
<keyword evidence="8" id="KW-1185">Reference proteome</keyword>
<keyword evidence="3 6" id="KW-0812">Transmembrane</keyword>
<dbReference type="PANTHER" id="PTHR30238:SF4">
    <property type="entry name" value="SLL1022 PROTEIN"/>
    <property type="match status" value="1"/>
</dbReference>
<feature type="transmembrane region" description="Helical" evidence="6">
    <location>
        <begin position="12"/>
        <end position="35"/>
    </location>
</feature>
<feature type="transmembrane region" description="Helical" evidence="6">
    <location>
        <begin position="161"/>
        <end position="180"/>
    </location>
</feature>
<dbReference type="InterPro" id="IPR005496">
    <property type="entry name" value="Integral_membrane_TerC"/>
</dbReference>
<evidence type="ECO:0000256" key="3">
    <source>
        <dbReference type="ARBA" id="ARBA00022692"/>
    </source>
</evidence>
<name>A0A4V2UQN3_9PROT</name>
<evidence type="ECO:0000256" key="2">
    <source>
        <dbReference type="ARBA" id="ARBA00007511"/>
    </source>
</evidence>
<feature type="transmembrane region" description="Helical" evidence="6">
    <location>
        <begin position="137"/>
        <end position="154"/>
    </location>
</feature>
<evidence type="ECO:0000313" key="7">
    <source>
        <dbReference type="EMBL" id="TCS71688.1"/>
    </source>
</evidence>
<dbReference type="Proteomes" id="UP000295135">
    <property type="component" value="Unassembled WGS sequence"/>
</dbReference>
<dbReference type="EMBL" id="SLZY01000008">
    <property type="protein sequence ID" value="TCS71688.1"/>
    <property type="molecule type" value="Genomic_DNA"/>
</dbReference>
<comment type="subcellular location">
    <subcellularLocation>
        <location evidence="1">Membrane</location>
        <topology evidence="1">Multi-pass membrane protein</topology>
    </subcellularLocation>
</comment>
<evidence type="ECO:0000256" key="5">
    <source>
        <dbReference type="ARBA" id="ARBA00023136"/>
    </source>
</evidence>
<evidence type="ECO:0000313" key="8">
    <source>
        <dbReference type="Proteomes" id="UP000295135"/>
    </source>
</evidence>
<dbReference type="NCBIfam" id="TIGR03717">
    <property type="entry name" value="R_switched_YjbE"/>
    <property type="match status" value="1"/>
</dbReference>
<keyword evidence="4 6" id="KW-1133">Transmembrane helix</keyword>
<organism evidence="7 8">
    <name type="scientific">Sulfuritortus calidifontis</name>
    <dbReference type="NCBI Taxonomy" id="1914471"/>
    <lineage>
        <taxon>Bacteria</taxon>
        <taxon>Pseudomonadati</taxon>
        <taxon>Pseudomonadota</taxon>
        <taxon>Betaproteobacteria</taxon>
        <taxon>Nitrosomonadales</taxon>
        <taxon>Thiobacillaceae</taxon>
        <taxon>Sulfuritortus</taxon>
    </lineage>
</organism>
<proteinExistence type="inferred from homology"/>
<dbReference type="OrthoDB" id="5295733at2"/>
<comment type="caution">
    <text evidence="7">The sequence shown here is derived from an EMBL/GenBank/DDBJ whole genome shotgun (WGS) entry which is preliminary data.</text>
</comment>
<evidence type="ECO:0000256" key="1">
    <source>
        <dbReference type="ARBA" id="ARBA00004141"/>
    </source>
</evidence>
<keyword evidence="5 6" id="KW-0472">Membrane</keyword>
<dbReference type="Pfam" id="PF03741">
    <property type="entry name" value="TerC"/>
    <property type="match status" value="1"/>
</dbReference>
<protein>
    <submittedName>
        <fullName evidence="7">YjbE family integral membrane protein</fullName>
    </submittedName>
</protein>
<feature type="transmembrane region" description="Helical" evidence="6">
    <location>
        <begin position="200"/>
        <end position="221"/>
    </location>
</feature>
<dbReference type="RefSeq" id="WP_126460359.1">
    <property type="nucleotide sequence ID" value="NZ_AP018721.1"/>
</dbReference>
<dbReference type="PANTHER" id="PTHR30238">
    <property type="entry name" value="MEMBRANE BOUND PREDICTED REDOX MODULATOR"/>
    <property type="match status" value="1"/>
</dbReference>
<evidence type="ECO:0000256" key="6">
    <source>
        <dbReference type="SAM" id="Phobius"/>
    </source>
</evidence>
<reference evidence="7 8" key="1">
    <citation type="submission" date="2019-03" db="EMBL/GenBank/DDBJ databases">
        <title>Genomic Encyclopedia of Type Strains, Phase IV (KMG-IV): sequencing the most valuable type-strain genomes for metagenomic binning, comparative biology and taxonomic classification.</title>
        <authorList>
            <person name="Goeker M."/>
        </authorList>
    </citation>
    <scope>NUCLEOTIDE SEQUENCE [LARGE SCALE GENOMIC DNA]</scope>
    <source>
        <strain evidence="7 8">DSM 103923</strain>
    </source>
</reference>
<evidence type="ECO:0000256" key="4">
    <source>
        <dbReference type="ARBA" id="ARBA00022989"/>
    </source>
</evidence>
<sequence>MMEWLNDPATWTGLAQIVVADILLSGDNALVIALACRSLPLHQQRRAIIFGGAAAIGLRVTLTAFAVYLLTLPFLKLVGGLLLLWIAVKLLLPEEGHGDGIEGQGNMWGAIKTIVLADLVMSVDNVLAVAGAADGDIVLLIIGLLLSIPLIIYGSTMILKLIARFPLIVTLGAAMLGYIGGEMLVGDAKVVPWIEVHAPMLHSLVPILGAILVVAIGKLFAARPPAKVVDLAADDQQAH</sequence>
<accession>A0A4V2UQN3</accession>
<dbReference type="AlphaFoldDB" id="A0A4V2UQN3"/>
<dbReference type="InterPro" id="IPR022301">
    <property type="entry name" value="Integral_membrane_YjbE"/>
</dbReference>